<reference evidence="1" key="1">
    <citation type="submission" date="2025-08" db="UniProtKB">
        <authorList>
            <consortium name="Ensembl"/>
        </authorList>
    </citation>
    <scope>IDENTIFICATION</scope>
</reference>
<dbReference type="Proteomes" id="UP000694404">
    <property type="component" value="Unplaced"/>
</dbReference>
<protein>
    <recommendedName>
        <fullName evidence="3">Ribosomal RNA methyltransferase FtsJ domain-containing protein</fullName>
    </recommendedName>
</protein>
<dbReference type="GeneTree" id="ENSGT00990000214031"/>
<dbReference type="Ensembl" id="ENSCABT00000009059.1">
    <property type="protein sequence ID" value="ENSCABP00000008262.1"/>
    <property type="gene ID" value="ENSCABG00000006237.1"/>
</dbReference>
<dbReference type="InterPro" id="IPR029063">
    <property type="entry name" value="SAM-dependent_MTases_sf"/>
</dbReference>
<dbReference type="Gene3D" id="3.40.50.150">
    <property type="entry name" value="Vaccinia Virus protein VP39"/>
    <property type="match status" value="1"/>
</dbReference>
<evidence type="ECO:0000313" key="1">
    <source>
        <dbReference type="Ensembl" id="ENSCABP00000008262.1"/>
    </source>
</evidence>
<name>A0A8C0INR4_CHEAB</name>
<evidence type="ECO:0008006" key="3">
    <source>
        <dbReference type="Google" id="ProtNLM"/>
    </source>
</evidence>
<accession>A0A8C0INR4</accession>
<reference evidence="1" key="2">
    <citation type="submission" date="2025-09" db="UniProtKB">
        <authorList>
            <consortium name="Ensembl"/>
        </authorList>
    </citation>
    <scope>IDENTIFICATION</scope>
</reference>
<keyword evidence="2" id="KW-1185">Reference proteome</keyword>
<evidence type="ECO:0000313" key="2">
    <source>
        <dbReference type="Proteomes" id="UP000694404"/>
    </source>
</evidence>
<sequence>MLLRWLVSTTLQCQRFHITAECLKSKMAAEHCWLEWHLDEPFVKATELLLPEHLQTAGDRLHQILGPGHSVIDYGAAPGAWRQVAVQRPILLSNADITDLNVLQKIQELSRSSNSDIRWLGSGAGKVSRRWAEYRPSQAVTVSGPSARAWWNGRVWVPLPTPDSPTPSPGVYRQGS</sequence>
<proteinExistence type="predicted"/>
<organism evidence="1 2">
    <name type="scientific">Chelonoidis abingdonii</name>
    <name type="common">Abingdon island giant tortoise</name>
    <name type="synonym">Testudo abingdonii</name>
    <dbReference type="NCBI Taxonomy" id="106734"/>
    <lineage>
        <taxon>Eukaryota</taxon>
        <taxon>Metazoa</taxon>
        <taxon>Chordata</taxon>
        <taxon>Craniata</taxon>
        <taxon>Vertebrata</taxon>
        <taxon>Euteleostomi</taxon>
        <taxon>Archelosauria</taxon>
        <taxon>Testudinata</taxon>
        <taxon>Testudines</taxon>
        <taxon>Cryptodira</taxon>
        <taxon>Durocryptodira</taxon>
        <taxon>Testudinoidea</taxon>
        <taxon>Testudinidae</taxon>
        <taxon>Chelonoidis</taxon>
    </lineage>
</organism>
<dbReference type="AlphaFoldDB" id="A0A8C0INR4"/>